<dbReference type="RefSeq" id="WP_192539322.1">
    <property type="nucleotide sequence ID" value="NZ_RRZB01000049.1"/>
</dbReference>
<protein>
    <submittedName>
        <fullName evidence="1">Uncharacterized protein</fullName>
    </submittedName>
</protein>
<proteinExistence type="predicted"/>
<gene>
    <name evidence="1" type="ORF">EI547_15625</name>
</gene>
<reference evidence="1 2" key="1">
    <citation type="submission" date="2020-07" db="EMBL/GenBank/DDBJ databases">
        <title>Halophilic bacteria isolated from french cheeses.</title>
        <authorList>
            <person name="Kothe C.I."/>
            <person name="Farah-Kraiem B."/>
            <person name="Renault P."/>
            <person name="Dridi B."/>
        </authorList>
    </citation>
    <scope>NUCLEOTIDE SEQUENCE [LARGE SCALE GENOMIC DNA]</scope>
    <source>
        <strain evidence="1 2">FME20</strain>
    </source>
</reference>
<evidence type="ECO:0000313" key="2">
    <source>
        <dbReference type="Proteomes" id="UP001645038"/>
    </source>
</evidence>
<dbReference type="EMBL" id="RRZB01000049">
    <property type="protein sequence ID" value="MBE0464870.1"/>
    <property type="molecule type" value="Genomic_DNA"/>
</dbReference>
<evidence type="ECO:0000313" key="1">
    <source>
        <dbReference type="EMBL" id="MBE0464870.1"/>
    </source>
</evidence>
<dbReference type="Proteomes" id="UP001645038">
    <property type="component" value="Unassembled WGS sequence"/>
</dbReference>
<organism evidence="1 2">
    <name type="scientific">Halomonas colorata</name>
    <dbReference type="NCBI Taxonomy" id="2742615"/>
    <lineage>
        <taxon>Bacteria</taxon>
        <taxon>Pseudomonadati</taxon>
        <taxon>Pseudomonadota</taxon>
        <taxon>Gammaproteobacteria</taxon>
        <taxon>Oceanospirillales</taxon>
        <taxon>Halomonadaceae</taxon>
        <taxon>Halomonas</taxon>
    </lineage>
</organism>
<accession>A0ABR9G1Y9</accession>
<name>A0ABR9G1Y9_9GAMM</name>
<sequence>MSANEQGVEIENLAFPALEYFLHSYIAVYDIKEGLELDQNEYVQSCPEAFFLCCGAIVRAEHKEDPSPVVDQKGYIEDIRDQYMYFGISSDYQNYTPEEIIELCRSRGFFPPTYLFRHGELIPNELL</sequence>
<keyword evidence="2" id="KW-1185">Reference proteome</keyword>
<comment type="caution">
    <text evidence="1">The sequence shown here is derived from an EMBL/GenBank/DDBJ whole genome shotgun (WGS) entry which is preliminary data.</text>
</comment>